<dbReference type="SUPFAM" id="SSF53098">
    <property type="entry name" value="Ribonuclease H-like"/>
    <property type="match status" value="1"/>
</dbReference>
<dbReference type="GO" id="GO:0015074">
    <property type="term" value="P:DNA integration"/>
    <property type="evidence" value="ECO:0007669"/>
    <property type="project" value="InterPro"/>
</dbReference>
<accession>A0A934NC35</accession>
<dbReference type="PROSITE" id="PS50994">
    <property type="entry name" value="INTEGRASE"/>
    <property type="match status" value="1"/>
</dbReference>
<feature type="region of interest" description="Disordered" evidence="1">
    <location>
        <begin position="127"/>
        <end position="148"/>
    </location>
</feature>
<feature type="domain" description="Integrase catalytic" evidence="2">
    <location>
        <begin position="1"/>
        <end position="143"/>
    </location>
</feature>
<organism evidence="3 4">
    <name type="scientific">Candidatus Dormiibacter inghamiae</name>
    <dbReference type="NCBI Taxonomy" id="3127013"/>
    <lineage>
        <taxon>Bacteria</taxon>
        <taxon>Bacillati</taxon>
        <taxon>Candidatus Dormiibacterota</taxon>
        <taxon>Candidatus Dormibacteria</taxon>
        <taxon>Candidatus Dormibacterales</taxon>
        <taxon>Candidatus Dormibacteraceae</taxon>
        <taxon>Candidatus Dormiibacter</taxon>
    </lineage>
</organism>
<dbReference type="Pfam" id="PF13683">
    <property type="entry name" value="rve_3"/>
    <property type="match status" value="1"/>
</dbReference>
<protein>
    <submittedName>
        <fullName evidence="3">Transposase</fullName>
    </submittedName>
</protein>
<dbReference type="InterPro" id="IPR001584">
    <property type="entry name" value="Integrase_cat-core"/>
</dbReference>
<dbReference type="InterPro" id="IPR036397">
    <property type="entry name" value="RNaseH_sf"/>
</dbReference>
<dbReference type="GO" id="GO:0003676">
    <property type="term" value="F:nucleic acid binding"/>
    <property type="evidence" value="ECO:0007669"/>
    <property type="project" value="InterPro"/>
</dbReference>
<dbReference type="InterPro" id="IPR012337">
    <property type="entry name" value="RNaseH-like_sf"/>
</dbReference>
<proteinExistence type="predicted"/>
<comment type="caution">
    <text evidence="3">The sequence shown here is derived from an EMBL/GenBank/DDBJ whole genome shotgun (WGS) entry which is preliminary data.</text>
</comment>
<dbReference type="AlphaFoldDB" id="A0A934NC35"/>
<evidence type="ECO:0000259" key="2">
    <source>
        <dbReference type="PROSITE" id="PS50994"/>
    </source>
</evidence>
<name>A0A934NC35_9BACT</name>
<evidence type="ECO:0000313" key="3">
    <source>
        <dbReference type="EMBL" id="MBJ7603051.1"/>
    </source>
</evidence>
<gene>
    <name evidence="3" type="ORF">JF888_07670</name>
</gene>
<dbReference type="EMBL" id="JAEKNQ010000030">
    <property type="protein sequence ID" value="MBJ7603051.1"/>
    <property type="molecule type" value="Genomic_DNA"/>
</dbReference>
<sequence length="148" mass="17052">MASSFMWAQVHRTERNPSARFTTALARRVARELSAAGWKLRAVTTDNGQEFRSFDFRNAVANLGAEHRFIRAGRPQTNGVVERAQRTILEECWRPTFARSLVPRYTALRRDLADYLGYYNYERAHTGRRSAGKTPAESIYGARKMRPR</sequence>
<dbReference type="Proteomes" id="UP000620075">
    <property type="component" value="Unassembled WGS sequence"/>
</dbReference>
<dbReference type="Gene3D" id="3.30.420.10">
    <property type="entry name" value="Ribonuclease H-like superfamily/Ribonuclease H"/>
    <property type="match status" value="1"/>
</dbReference>
<evidence type="ECO:0000313" key="4">
    <source>
        <dbReference type="Proteomes" id="UP000620075"/>
    </source>
</evidence>
<reference evidence="3 4" key="1">
    <citation type="submission" date="2020-10" db="EMBL/GenBank/DDBJ databases">
        <title>Ca. Dormibacterota MAGs.</title>
        <authorList>
            <person name="Montgomery K."/>
        </authorList>
    </citation>
    <scope>NUCLEOTIDE SEQUENCE [LARGE SCALE GENOMIC DNA]</scope>
    <source>
        <strain evidence="3">SC8811_S16_3</strain>
    </source>
</reference>
<evidence type="ECO:0000256" key="1">
    <source>
        <dbReference type="SAM" id="MobiDB-lite"/>
    </source>
</evidence>